<name>W6M997_9GAMM</name>
<dbReference type="STRING" id="1400863.BN873_890023"/>
<protein>
    <submittedName>
        <fullName evidence="3">Uncharacterized protein</fullName>
    </submittedName>
</protein>
<evidence type="ECO:0000313" key="4">
    <source>
        <dbReference type="Proteomes" id="UP000035760"/>
    </source>
</evidence>
<dbReference type="AlphaFoldDB" id="W6M997"/>
<evidence type="ECO:0000256" key="2">
    <source>
        <dbReference type="SAM" id="Phobius"/>
    </source>
</evidence>
<dbReference type="EMBL" id="CBTJ020000101">
    <property type="protein sequence ID" value="CDI04117.1"/>
    <property type="molecule type" value="Genomic_DNA"/>
</dbReference>
<reference evidence="3" key="1">
    <citation type="submission" date="2013-07" db="EMBL/GenBank/DDBJ databases">
        <authorList>
            <person name="McIlroy S."/>
        </authorList>
    </citation>
    <scope>NUCLEOTIDE SEQUENCE [LARGE SCALE GENOMIC DNA]</scope>
    <source>
        <strain evidence="3">Run_A_D11</strain>
    </source>
</reference>
<keyword evidence="2" id="KW-1133">Transmembrane helix</keyword>
<evidence type="ECO:0000256" key="1">
    <source>
        <dbReference type="SAM" id="MobiDB-lite"/>
    </source>
</evidence>
<feature type="region of interest" description="Disordered" evidence="1">
    <location>
        <begin position="1"/>
        <end position="29"/>
    </location>
</feature>
<keyword evidence="2" id="KW-0472">Membrane</keyword>
<dbReference type="Proteomes" id="UP000035760">
    <property type="component" value="Unassembled WGS sequence"/>
</dbReference>
<proteinExistence type="predicted"/>
<evidence type="ECO:0000313" key="3">
    <source>
        <dbReference type="EMBL" id="CDI04117.1"/>
    </source>
</evidence>
<sequence length="124" mass="14319">MRMNVDDPNSDRRPAHSVSPPDPDTDRRVPTNTQLLEALWELRRDLAVLKTQQATYEKRTNEHDCALDEIKQDIRAVSDNLERHMLKEEQDRAELFRRVTWILAGVVLSSGALIVDLIINYLKG</sequence>
<organism evidence="3 4">
    <name type="scientific">Candidatus Competibacter denitrificans Run_A_D11</name>
    <dbReference type="NCBI Taxonomy" id="1400863"/>
    <lineage>
        <taxon>Bacteria</taxon>
        <taxon>Pseudomonadati</taxon>
        <taxon>Pseudomonadota</taxon>
        <taxon>Gammaproteobacteria</taxon>
        <taxon>Candidatus Competibacteraceae</taxon>
        <taxon>Candidatus Competibacter</taxon>
    </lineage>
</organism>
<accession>W6M997</accession>
<gene>
    <name evidence="3" type="ORF">BN873_890023</name>
</gene>
<feature type="transmembrane region" description="Helical" evidence="2">
    <location>
        <begin position="99"/>
        <end position="122"/>
    </location>
</feature>
<reference evidence="3" key="2">
    <citation type="submission" date="2014-03" db="EMBL/GenBank/DDBJ databases">
        <title>Candidatus Competibacter-lineage genomes retrieved from metagenomes reveal functional metabolic diversity.</title>
        <authorList>
            <person name="McIlroy S.J."/>
            <person name="Albertsen M."/>
            <person name="Andresen E.K."/>
            <person name="Saunders A.M."/>
            <person name="Kristiansen R."/>
            <person name="Stokholm-Bjerregaard M."/>
            <person name="Nielsen K.L."/>
            <person name="Nielsen P.H."/>
        </authorList>
    </citation>
    <scope>NUCLEOTIDE SEQUENCE</scope>
    <source>
        <strain evidence="3">Run_A_D11</strain>
    </source>
</reference>
<keyword evidence="2" id="KW-0812">Transmembrane</keyword>
<keyword evidence="4" id="KW-1185">Reference proteome</keyword>
<comment type="caution">
    <text evidence="3">The sequence shown here is derived from an EMBL/GenBank/DDBJ whole genome shotgun (WGS) entry which is preliminary data.</text>
</comment>